<dbReference type="STRING" id="1611254.A0A2G5U7Z2"/>
<dbReference type="AlphaFoldDB" id="A0A2G5U7Z2"/>
<sequence length="182" mass="20985">MIHFDERRHRHLTTRWSADEEPPPVFRNKTKKRGGKKKNQQKTEAETPAPKTIRLDVIPQYKSGLYKNVYWMHPNMAITRESREKEEFVGEVAFYQGLNTNVIVNFFTGLDYSEHAKLRFSHTAHTPPVIVRAASSTSSASSSTSYSKPTTDYLQKNMDTLVKKLDLLAFKQAILESRPNEQ</sequence>
<dbReference type="Proteomes" id="UP000230233">
    <property type="component" value="Chromosome IV"/>
</dbReference>
<comment type="caution">
    <text evidence="2">The sequence shown here is derived from an EMBL/GenBank/DDBJ whole genome shotgun (WGS) entry which is preliminary data.</text>
</comment>
<dbReference type="OrthoDB" id="5862161at2759"/>
<evidence type="ECO:0000313" key="3">
    <source>
        <dbReference type="Proteomes" id="UP000230233"/>
    </source>
</evidence>
<evidence type="ECO:0000256" key="1">
    <source>
        <dbReference type="SAM" id="MobiDB-lite"/>
    </source>
</evidence>
<keyword evidence="3" id="KW-1185">Reference proteome</keyword>
<name>A0A2G5U7Z2_9PELO</name>
<feature type="compositionally biased region" description="Basic residues" evidence="1">
    <location>
        <begin position="28"/>
        <end position="40"/>
    </location>
</feature>
<proteinExistence type="predicted"/>
<reference evidence="3" key="1">
    <citation type="submission" date="2017-10" db="EMBL/GenBank/DDBJ databases">
        <title>Rapid genome shrinkage in a self-fertile nematode reveals novel sperm competition proteins.</title>
        <authorList>
            <person name="Yin D."/>
            <person name="Schwarz E.M."/>
            <person name="Thomas C.G."/>
            <person name="Felde R.L."/>
            <person name="Korf I.F."/>
            <person name="Cutter A.D."/>
            <person name="Schartner C.M."/>
            <person name="Ralston E.J."/>
            <person name="Meyer B.J."/>
            <person name="Haag E.S."/>
        </authorList>
    </citation>
    <scope>NUCLEOTIDE SEQUENCE [LARGE SCALE GENOMIC DNA]</scope>
    <source>
        <strain evidence="3">JU1422</strain>
    </source>
</reference>
<protein>
    <submittedName>
        <fullName evidence="2">Uncharacterized protein</fullName>
    </submittedName>
</protein>
<organism evidence="2 3">
    <name type="scientific">Caenorhabditis nigoni</name>
    <dbReference type="NCBI Taxonomy" id="1611254"/>
    <lineage>
        <taxon>Eukaryota</taxon>
        <taxon>Metazoa</taxon>
        <taxon>Ecdysozoa</taxon>
        <taxon>Nematoda</taxon>
        <taxon>Chromadorea</taxon>
        <taxon>Rhabditida</taxon>
        <taxon>Rhabditina</taxon>
        <taxon>Rhabditomorpha</taxon>
        <taxon>Rhabditoidea</taxon>
        <taxon>Rhabditidae</taxon>
        <taxon>Peloderinae</taxon>
        <taxon>Caenorhabditis</taxon>
    </lineage>
</organism>
<feature type="region of interest" description="Disordered" evidence="1">
    <location>
        <begin position="14"/>
        <end position="51"/>
    </location>
</feature>
<accession>A0A2G5U7Z2</accession>
<evidence type="ECO:0000313" key="2">
    <source>
        <dbReference type="EMBL" id="PIC35396.1"/>
    </source>
</evidence>
<dbReference type="EMBL" id="PDUG01000004">
    <property type="protein sequence ID" value="PIC35396.1"/>
    <property type="molecule type" value="Genomic_DNA"/>
</dbReference>
<gene>
    <name evidence="2" type="primary">Cni-C07G1.6</name>
    <name evidence="2" type="synonym">Cnig_chr_IV.g14771</name>
    <name evidence="2" type="ORF">B9Z55_014771</name>
</gene>